<dbReference type="AlphaFoldDB" id="A0A8S1WPY4"/>
<comment type="caution">
    <text evidence="1">The sequence shown here is derived from an EMBL/GenBank/DDBJ whole genome shotgun (WGS) entry which is preliminary data.</text>
</comment>
<evidence type="ECO:0000313" key="1">
    <source>
        <dbReference type="EMBL" id="CAD8190239.1"/>
    </source>
</evidence>
<dbReference type="Proteomes" id="UP000689195">
    <property type="component" value="Unassembled WGS sequence"/>
</dbReference>
<dbReference type="EMBL" id="CAJJDO010000096">
    <property type="protein sequence ID" value="CAD8190239.1"/>
    <property type="molecule type" value="Genomic_DNA"/>
</dbReference>
<organism evidence="1 2">
    <name type="scientific">Paramecium pentaurelia</name>
    <dbReference type="NCBI Taxonomy" id="43138"/>
    <lineage>
        <taxon>Eukaryota</taxon>
        <taxon>Sar</taxon>
        <taxon>Alveolata</taxon>
        <taxon>Ciliophora</taxon>
        <taxon>Intramacronucleata</taxon>
        <taxon>Oligohymenophorea</taxon>
        <taxon>Peniculida</taxon>
        <taxon>Parameciidae</taxon>
        <taxon>Paramecium</taxon>
    </lineage>
</organism>
<protein>
    <submittedName>
        <fullName evidence="1">Uncharacterized protein</fullName>
    </submittedName>
</protein>
<accession>A0A8S1WPY4</accession>
<name>A0A8S1WPY4_9CILI</name>
<keyword evidence="2" id="KW-1185">Reference proteome</keyword>
<gene>
    <name evidence="1" type="ORF">PPENT_87.1.T0960012</name>
</gene>
<dbReference type="OrthoDB" id="315653at2759"/>
<proteinExistence type="predicted"/>
<sequence length="279" mass="33588">MNNNFIHIYKNIKFFQGFAKNSASLFKSLIVFCYQVLQICNDFLKIIYSFLIQIMDIQMELTMQQEFLQDLEQFKEQLEIEQTNVWNTGIKYEKFLLELCQWIFRQIQKKDKSAKQILQKISTISFVNVIHRRLNPKPSCRNQTPFFQQKDKVLYPGESYAIYYLFQTLKQPIVRQLKSQYTQIQQLKDASQLYIINSDNLIIYYNWISMIVDLLIYRPILDKFGIFKILQLIIIKWNYLIENNLILTLPYHRNQACSISKSSKIFQQRNKYFNVISNK</sequence>
<evidence type="ECO:0000313" key="2">
    <source>
        <dbReference type="Proteomes" id="UP000689195"/>
    </source>
</evidence>
<reference evidence="1" key="1">
    <citation type="submission" date="2021-01" db="EMBL/GenBank/DDBJ databases">
        <authorList>
            <consortium name="Genoscope - CEA"/>
            <person name="William W."/>
        </authorList>
    </citation>
    <scope>NUCLEOTIDE SEQUENCE</scope>
</reference>